<feature type="chain" id="PRO_5022749971" description="LPXTG cell wall anchor domain-containing protein" evidence="2">
    <location>
        <begin position="24"/>
        <end position="186"/>
    </location>
</feature>
<dbReference type="EMBL" id="SSFD01000103">
    <property type="protein sequence ID" value="TXH86679.1"/>
    <property type="molecule type" value="Genomic_DNA"/>
</dbReference>
<dbReference type="RefSeq" id="WP_276657923.1">
    <property type="nucleotide sequence ID" value="NZ_SSFD01000103.1"/>
</dbReference>
<dbReference type="Proteomes" id="UP000321192">
    <property type="component" value="Unassembled WGS sequence"/>
</dbReference>
<keyword evidence="2" id="KW-0732">Signal</keyword>
<accession>A0A5C7SST7</accession>
<feature type="signal peptide" evidence="2">
    <location>
        <begin position="1"/>
        <end position="23"/>
    </location>
</feature>
<sequence>MNENYFRWPAALVLSAASLSAFAHGDEPHGDEPHSTGTAAASEPRFEAATEAFEMVGRLENGALTLFINRFETSEPVLQAKVELESGEHKAVASFRPGPGSYVMNEPKFITALSKPGEHPVVVTLTSGNDADLLEATLNIAPTVAADENERSKAPVATLAGTLGVGVLGAGMWFARRRRSNRGDRA</sequence>
<name>A0A5C7SST7_THASP</name>
<evidence type="ECO:0000313" key="4">
    <source>
        <dbReference type="Proteomes" id="UP000321192"/>
    </source>
</evidence>
<keyword evidence="1" id="KW-0472">Membrane</keyword>
<feature type="transmembrane region" description="Helical" evidence="1">
    <location>
        <begin position="156"/>
        <end position="175"/>
    </location>
</feature>
<evidence type="ECO:0000256" key="1">
    <source>
        <dbReference type="SAM" id="Phobius"/>
    </source>
</evidence>
<reference evidence="3 4" key="1">
    <citation type="submission" date="2018-09" db="EMBL/GenBank/DDBJ databases">
        <title>Metagenome Assembled Genomes from an Advanced Water Purification Facility.</title>
        <authorList>
            <person name="Stamps B.W."/>
            <person name="Spear J.R."/>
        </authorList>
    </citation>
    <scope>NUCLEOTIDE SEQUENCE [LARGE SCALE GENOMIC DNA]</scope>
    <source>
        <strain evidence="3">Bin_27_1</strain>
    </source>
</reference>
<evidence type="ECO:0000256" key="2">
    <source>
        <dbReference type="SAM" id="SignalP"/>
    </source>
</evidence>
<comment type="caution">
    <text evidence="3">The sequence shown here is derived from an EMBL/GenBank/DDBJ whole genome shotgun (WGS) entry which is preliminary data.</text>
</comment>
<dbReference type="AlphaFoldDB" id="A0A5C7SST7"/>
<keyword evidence="1" id="KW-1133">Transmembrane helix</keyword>
<organism evidence="3 4">
    <name type="scientific">Thauera aminoaromatica</name>
    <dbReference type="NCBI Taxonomy" id="164330"/>
    <lineage>
        <taxon>Bacteria</taxon>
        <taxon>Pseudomonadati</taxon>
        <taxon>Pseudomonadota</taxon>
        <taxon>Betaproteobacteria</taxon>
        <taxon>Rhodocyclales</taxon>
        <taxon>Zoogloeaceae</taxon>
        <taxon>Thauera</taxon>
    </lineage>
</organism>
<keyword evidence="1" id="KW-0812">Transmembrane</keyword>
<proteinExistence type="predicted"/>
<protein>
    <recommendedName>
        <fullName evidence="5">LPXTG cell wall anchor domain-containing protein</fullName>
    </recommendedName>
</protein>
<evidence type="ECO:0008006" key="5">
    <source>
        <dbReference type="Google" id="ProtNLM"/>
    </source>
</evidence>
<gene>
    <name evidence="3" type="ORF">E6Q80_07245</name>
</gene>
<evidence type="ECO:0000313" key="3">
    <source>
        <dbReference type="EMBL" id="TXH86679.1"/>
    </source>
</evidence>